<feature type="transmembrane region" description="Helical" evidence="8">
    <location>
        <begin position="320"/>
        <end position="337"/>
    </location>
</feature>
<feature type="transmembrane region" description="Helical" evidence="8">
    <location>
        <begin position="208"/>
        <end position="228"/>
    </location>
</feature>
<keyword evidence="4 8" id="KW-0812">Transmembrane</keyword>
<feature type="transmembrane region" description="Helical" evidence="8">
    <location>
        <begin position="449"/>
        <end position="471"/>
    </location>
</feature>
<feature type="transmembrane region" description="Helical" evidence="8">
    <location>
        <begin position="108"/>
        <end position="134"/>
    </location>
</feature>
<dbReference type="GO" id="GO:0005886">
    <property type="term" value="C:plasma membrane"/>
    <property type="evidence" value="ECO:0007669"/>
    <property type="project" value="UniProtKB-SubCell"/>
</dbReference>
<feature type="transmembrane region" description="Helical" evidence="8">
    <location>
        <begin position="358"/>
        <end position="377"/>
    </location>
</feature>
<name>A0A1G6LA70_9ACTN</name>
<dbReference type="InterPro" id="IPR050833">
    <property type="entry name" value="Poly_Biosynth_Transport"/>
</dbReference>
<dbReference type="Pfam" id="PF13440">
    <property type="entry name" value="Polysacc_synt_3"/>
    <property type="match status" value="1"/>
</dbReference>
<evidence type="ECO:0000256" key="5">
    <source>
        <dbReference type="ARBA" id="ARBA00022989"/>
    </source>
</evidence>
<feature type="transmembrane region" description="Helical" evidence="8">
    <location>
        <begin position="234"/>
        <end position="254"/>
    </location>
</feature>
<evidence type="ECO:0000256" key="1">
    <source>
        <dbReference type="ARBA" id="ARBA00004651"/>
    </source>
</evidence>
<organism evidence="9 10">
    <name type="scientific">Geodermatophilus telluris</name>
    <dbReference type="NCBI Taxonomy" id="1190417"/>
    <lineage>
        <taxon>Bacteria</taxon>
        <taxon>Bacillati</taxon>
        <taxon>Actinomycetota</taxon>
        <taxon>Actinomycetes</taxon>
        <taxon>Geodermatophilales</taxon>
        <taxon>Geodermatophilaceae</taxon>
        <taxon>Geodermatophilus</taxon>
    </lineage>
</organism>
<proteinExistence type="inferred from homology"/>
<accession>A0A1G6LA70</accession>
<dbReference type="PANTHER" id="PTHR30250">
    <property type="entry name" value="PST FAMILY PREDICTED COLANIC ACID TRANSPORTER"/>
    <property type="match status" value="1"/>
</dbReference>
<evidence type="ECO:0000256" key="4">
    <source>
        <dbReference type="ARBA" id="ARBA00022692"/>
    </source>
</evidence>
<dbReference type="PANTHER" id="PTHR30250:SF10">
    <property type="entry name" value="LIPOPOLYSACCHARIDE BIOSYNTHESIS PROTEIN WZXC"/>
    <property type="match status" value="1"/>
</dbReference>
<feature type="transmembrane region" description="Helical" evidence="8">
    <location>
        <begin position="177"/>
        <end position="196"/>
    </location>
</feature>
<comment type="similarity">
    <text evidence="2">Belongs to the polysaccharide synthase family.</text>
</comment>
<evidence type="ECO:0000256" key="3">
    <source>
        <dbReference type="ARBA" id="ARBA00022475"/>
    </source>
</evidence>
<dbReference type="AlphaFoldDB" id="A0A1G6LA70"/>
<feature type="region of interest" description="Disordered" evidence="7">
    <location>
        <begin position="1"/>
        <end position="70"/>
    </location>
</feature>
<dbReference type="OrthoDB" id="9770347at2"/>
<dbReference type="RefSeq" id="WP_091364324.1">
    <property type="nucleotide sequence ID" value="NZ_FMZF01000002.1"/>
</dbReference>
<feature type="transmembrane region" description="Helical" evidence="8">
    <location>
        <begin position="383"/>
        <end position="401"/>
    </location>
</feature>
<feature type="transmembrane region" description="Helical" evidence="8">
    <location>
        <begin position="508"/>
        <end position="533"/>
    </location>
</feature>
<keyword evidence="5 8" id="KW-1133">Transmembrane helix</keyword>
<evidence type="ECO:0000313" key="9">
    <source>
        <dbReference type="EMBL" id="SDC39456.1"/>
    </source>
</evidence>
<keyword evidence="10" id="KW-1185">Reference proteome</keyword>
<evidence type="ECO:0000313" key="10">
    <source>
        <dbReference type="Proteomes" id="UP000199416"/>
    </source>
</evidence>
<sequence length="548" mass="56398">MGRHSPVEPARSAEATDDSRPDGTPSDGGATDDGPPVAPGRSPVTAGPDDVATASEPPAQRPPEGQDLTRAGASGAAWLGGAQVAGKLVTLLTTVLLARLLTPAEFGLVSLALVLLVYAEAIADAGVAQALIYLERTRAAERAALLCSLVAGLLLLGLVQLAAPLIAGFFGHPEVEPLVRLLSLSLFCNSLAALPDALMRRELAFRRVVAAAMVRTVVTGVVSVVLAFAGAGAYAIVGGTVAGAVSYVVAAWLLTPQRPDVAFWRAGRADVRSVLGYGAPVAGSTLLAKLVFDVDYLVVGRILGATALGYYTLAFRLPEMVILNVFFVLSVVVFPLYTKMRGDLGRLQNGYLFSLRVYALYGVTTGVGLAVTAPLLVPLLFGPQWGASVAPLVALALYCACRSLSGGSNEVYKALGRPGLSLVVSLARLAVLVPALALAALQWGIVGVAWAQFATSLLFAVVVQVVAARMLQLRWWVLARSVLPSLVVGAAVAAVGVALSLLPLPTPLLLAVVVVGGAAAAAGTLAVAFPSVLRELLAIVRRRGPVAA</sequence>
<feature type="transmembrane region" description="Helical" evidence="8">
    <location>
        <begin position="274"/>
        <end position="292"/>
    </location>
</feature>
<feature type="transmembrane region" description="Helical" evidence="8">
    <location>
        <begin position="84"/>
        <end position="102"/>
    </location>
</feature>
<evidence type="ECO:0000256" key="8">
    <source>
        <dbReference type="SAM" id="Phobius"/>
    </source>
</evidence>
<feature type="transmembrane region" description="Helical" evidence="8">
    <location>
        <begin position="483"/>
        <end position="502"/>
    </location>
</feature>
<gene>
    <name evidence="9" type="ORF">SAMN05660690_1251</name>
</gene>
<feature type="transmembrane region" description="Helical" evidence="8">
    <location>
        <begin position="422"/>
        <end position="443"/>
    </location>
</feature>
<dbReference type="STRING" id="1190417.SAMN05660690_1251"/>
<keyword evidence="6 8" id="KW-0472">Membrane</keyword>
<keyword evidence="3" id="KW-1003">Cell membrane</keyword>
<feature type="transmembrane region" description="Helical" evidence="8">
    <location>
        <begin position="146"/>
        <end position="171"/>
    </location>
</feature>
<protein>
    <submittedName>
        <fullName evidence="9">Polysaccharide transporter, PST family</fullName>
    </submittedName>
</protein>
<evidence type="ECO:0000256" key="7">
    <source>
        <dbReference type="SAM" id="MobiDB-lite"/>
    </source>
</evidence>
<evidence type="ECO:0000256" key="6">
    <source>
        <dbReference type="ARBA" id="ARBA00023136"/>
    </source>
</evidence>
<dbReference type="Proteomes" id="UP000199416">
    <property type="component" value="Unassembled WGS sequence"/>
</dbReference>
<dbReference type="EMBL" id="FMZF01000002">
    <property type="protein sequence ID" value="SDC39456.1"/>
    <property type="molecule type" value="Genomic_DNA"/>
</dbReference>
<reference evidence="10" key="1">
    <citation type="submission" date="2016-10" db="EMBL/GenBank/DDBJ databases">
        <authorList>
            <person name="Varghese N."/>
            <person name="Submissions S."/>
        </authorList>
    </citation>
    <scope>NUCLEOTIDE SEQUENCE [LARGE SCALE GENOMIC DNA]</scope>
    <source>
        <strain evidence="10">DSM 45421</strain>
    </source>
</reference>
<comment type="subcellular location">
    <subcellularLocation>
        <location evidence="1">Cell membrane</location>
        <topology evidence="1">Multi-pass membrane protein</topology>
    </subcellularLocation>
</comment>
<evidence type="ECO:0000256" key="2">
    <source>
        <dbReference type="ARBA" id="ARBA00007430"/>
    </source>
</evidence>